<evidence type="ECO:0000256" key="6">
    <source>
        <dbReference type="ARBA" id="ARBA00022683"/>
    </source>
</evidence>
<keyword evidence="8" id="KW-0418">Kinase</keyword>
<feature type="domain" description="PTS EIIC type-1" evidence="14">
    <location>
        <begin position="3"/>
        <end position="371"/>
    </location>
</feature>
<dbReference type="NCBIfam" id="TIGR00826">
    <property type="entry name" value="EIIB_glc"/>
    <property type="match status" value="1"/>
</dbReference>
<feature type="transmembrane region" description="Helical" evidence="12">
    <location>
        <begin position="98"/>
        <end position="114"/>
    </location>
</feature>
<proteinExistence type="predicted"/>
<evidence type="ECO:0000256" key="4">
    <source>
        <dbReference type="ARBA" id="ARBA00022597"/>
    </source>
</evidence>
<dbReference type="InterPro" id="IPR036878">
    <property type="entry name" value="Glu_permease_IIB"/>
</dbReference>
<feature type="transmembrane region" description="Helical" evidence="12">
    <location>
        <begin position="74"/>
        <end position="92"/>
    </location>
</feature>
<evidence type="ECO:0000313" key="15">
    <source>
        <dbReference type="EMBL" id="QXH41820.1"/>
    </source>
</evidence>
<evidence type="ECO:0000256" key="9">
    <source>
        <dbReference type="ARBA" id="ARBA00022989"/>
    </source>
</evidence>
<evidence type="ECO:0000259" key="14">
    <source>
        <dbReference type="PROSITE" id="PS51103"/>
    </source>
</evidence>
<evidence type="ECO:0000313" key="16">
    <source>
        <dbReference type="Proteomes" id="UP000693952"/>
    </source>
</evidence>
<dbReference type="PANTHER" id="PTHR30009">
    <property type="entry name" value="CYTOCHROME C-TYPE SYNTHESIS PROTEIN AND PTS TRANSMEMBRANE COMPONENT"/>
    <property type="match status" value="1"/>
</dbReference>
<feature type="transmembrane region" description="Helical" evidence="12">
    <location>
        <begin position="50"/>
        <end position="67"/>
    </location>
</feature>
<keyword evidence="10 12" id="KW-0472">Membrane</keyword>
<keyword evidence="16" id="KW-1185">Reference proteome</keyword>
<dbReference type="InterPro" id="IPR010974">
    <property type="entry name" value="PTS_IIBC_nag"/>
</dbReference>
<evidence type="ECO:0000256" key="10">
    <source>
        <dbReference type="ARBA" id="ARBA00023136"/>
    </source>
</evidence>
<feature type="transmembrane region" description="Helical" evidence="12">
    <location>
        <begin position="134"/>
        <end position="154"/>
    </location>
</feature>
<evidence type="ECO:0000256" key="2">
    <source>
        <dbReference type="ARBA" id="ARBA00022448"/>
    </source>
</evidence>
<dbReference type="Gene3D" id="3.30.1360.60">
    <property type="entry name" value="Glucose permease domain IIB"/>
    <property type="match status" value="2"/>
</dbReference>
<name>A0ABX8MTF5_9PSED</name>
<keyword evidence="3" id="KW-1003">Cell membrane</keyword>
<feature type="transmembrane region" description="Helical" evidence="12">
    <location>
        <begin position="338"/>
        <end position="359"/>
    </location>
</feature>
<organism evidence="15 16">
    <name type="scientific">Pseudomonas sessilinigenes</name>
    <dbReference type="NCBI Taxonomy" id="658629"/>
    <lineage>
        <taxon>Bacteria</taxon>
        <taxon>Pseudomonadati</taxon>
        <taxon>Pseudomonadota</taxon>
        <taxon>Gammaproteobacteria</taxon>
        <taxon>Pseudomonadales</taxon>
        <taxon>Pseudomonadaceae</taxon>
        <taxon>Pseudomonas</taxon>
    </lineage>
</organism>
<dbReference type="Pfam" id="PF00367">
    <property type="entry name" value="PTS_EIIB"/>
    <property type="match status" value="1"/>
</dbReference>
<dbReference type="EC" id="2.7.1.193" evidence="15"/>
<dbReference type="NCBIfam" id="TIGR01998">
    <property type="entry name" value="PTS-II-BC-nag"/>
    <property type="match status" value="1"/>
</dbReference>
<reference evidence="15" key="1">
    <citation type="submission" date="2021-06" db="EMBL/GenBank/DDBJ databases">
        <title>Updating the genus Pseudomonas: Description of 43 new species and partition of the Pseudomonas putida group.</title>
        <authorList>
            <person name="Girard L."/>
            <person name="Lood C."/>
            <person name="Vandamme P."/>
            <person name="Rokni-Zadeh H."/>
            <person name="van Noort V."/>
            <person name="Hofte M."/>
            <person name="Lavigne R."/>
            <person name="De Mot R."/>
        </authorList>
    </citation>
    <scope>NUCLEOTIDE SEQUENCE</scope>
    <source>
        <strain evidence="15">CMR12a</strain>
    </source>
</reference>
<evidence type="ECO:0000256" key="12">
    <source>
        <dbReference type="SAM" id="Phobius"/>
    </source>
</evidence>
<evidence type="ECO:0000256" key="1">
    <source>
        <dbReference type="ARBA" id="ARBA00004651"/>
    </source>
</evidence>
<dbReference type="Proteomes" id="UP000693952">
    <property type="component" value="Chromosome"/>
</dbReference>
<protein>
    <submittedName>
        <fullName evidence="15">N-acetylglucosamine-specific PTS transporter subunit IIBC</fullName>
        <ecNumber evidence="15">2.7.1.193</ecNumber>
    </submittedName>
</protein>
<keyword evidence="9 12" id="KW-1133">Transmembrane helix</keyword>
<dbReference type="InterPro" id="IPR050429">
    <property type="entry name" value="PTS_Glucose_EIICBA"/>
</dbReference>
<dbReference type="InterPro" id="IPR013013">
    <property type="entry name" value="PTS_EIIC_1"/>
</dbReference>
<comment type="caution">
    <text evidence="11">Lacks conserved residue(s) required for the propagation of feature annotation.</text>
</comment>
<keyword evidence="4" id="KW-0762">Sugar transport</keyword>
<dbReference type="GO" id="GO:0103111">
    <property type="term" value="F:protein-N(pi)-phosphohistidine--N-acetyl-D-glucosamine phosphotransferase activity"/>
    <property type="evidence" value="ECO:0007669"/>
    <property type="project" value="UniProtKB-EC"/>
</dbReference>
<feature type="transmembrane region" description="Helical" evidence="12">
    <location>
        <begin position="12"/>
        <end position="30"/>
    </location>
</feature>
<evidence type="ECO:0000256" key="7">
    <source>
        <dbReference type="ARBA" id="ARBA00022692"/>
    </source>
</evidence>
<evidence type="ECO:0000256" key="3">
    <source>
        <dbReference type="ARBA" id="ARBA00022475"/>
    </source>
</evidence>
<evidence type="ECO:0000256" key="11">
    <source>
        <dbReference type="PROSITE-ProRule" id="PRU00421"/>
    </source>
</evidence>
<dbReference type="Pfam" id="PF02378">
    <property type="entry name" value="PTS_EIIC"/>
    <property type="match status" value="1"/>
</dbReference>
<feature type="transmembrane region" description="Helical" evidence="12">
    <location>
        <begin position="174"/>
        <end position="191"/>
    </location>
</feature>
<dbReference type="CDD" id="cd00212">
    <property type="entry name" value="PTS_IIB_glc"/>
    <property type="match status" value="1"/>
</dbReference>
<evidence type="ECO:0000259" key="13">
    <source>
        <dbReference type="PROSITE" id="PS51098"/>
    </source>
</evidence>
<keyword evidence="2" id="KW-0813">Transport</keyword>
<comment type="subcellular location">
    <subcellularLocation>
        <location evidence="1">Cell membrane</location>
        <topology evidence="1">Multi-pass membrane protein</topology>
    </subcellularLocation>
</comment>
<dbReference type="PANTHER" id="PTHR30009:SF4">
    <property type="entry name" value="PTS SYSTEM N-ACETYLGLUCOSAMINE-SPECIFIC EIICBA COMPONENT"/>
    <property type="match status" value="1"/>
</dbReference>
<accession>A0ABX8MTF5</accession>
<dbReference type="RefSeq" id="WP_124345817.1">
    <property type="nucleotide sequence ID" value="NZ_CP027706.1"/>
</dbReference>
<feature type="transmembrane region" description="Helical" evidence="12">
    <location>
        <begin position="262"/>
        <end position="279"/>
    </location>
</feature>
<evidence type="ECO:0000256" key="8">
    <source>
        <dbReference type="ARBA" id="ARBA00022777"/>
    </source>
</evidence>
<keyword evidence="5 15" id="KW-0808">Transferase</keyword>
<keyword evidence="6" id="KW-0598">Phosphotransferase system</keyword>
<feature type="transmembrane region" description="Helical" evidence="12">
    <location>
        <begin position="198"/>
        <end position="217"/>
    </location>
</feature>
<keyword evidence="7 12" id="KW-0812">Transmembrane</keyword>
<dbReference type="SUPFAM" id="SSF55604">
    <property type="entry name" value="Glucose permease domain IIB"/>
    <property type="match status" value="2"/>
</dbReference>
<dbReference type="PROSITE" id="PS51098">
    <property type="entry name" value="PTS_EIIB_TYPE_1"/>
    <property type="match status" value="2"/>
</dbReference>
<feature type="domain" description="PTS EIIB type-1" evidence="13">
    <location>
        <begin position="383"/>
        <end position="466"/>
    </location>
</feature>
<dbReference type="EMBL" id="CP077074">
    <property type="protein sequence ID" value="QXH41820.1"/>
    <property type="molecule type" value="Genomic_DNA"/>
</dbReference>
<feature type="domain" description="PTS EIIB type-1" evidence="13">
    <location>
        <begin position="483"/>
        <end position="566"/>
    </location>
</feature>
<evidence type="ECO:0000256" key="5">
    <source>
        <dbReference type="ARBA" id="ARBA00022679"/>
    </source>
</evidence>
<dbReference type="PROSITE" id="PS01035">
    <property type="entry name" value="PTS_EIIB_TYPE_1_CYS"/>
    <property type="match status" value="1"/>
</dbReference>
<feature type="transmembrane region" description="Helical" evidence="12">
    <location>
        <begin position="311"/>
        <end position="332"/>
    </location>
</feature>
<dbReference type="PROSITE" id="PS51103">
    <property type="entry name" value="PTS_EIIC_TYPE_1"/>
    <property type="match status" value="1"/>
</dbReference>
<feature type="active site" description="Phosphocysteine intermediate; for EIIB activity" evidence="11">
    <location>
        <position position="405"/>
    </location>
</feature>
<sequence>MYQYFIEGLQRLGRALMLPIAILPIAGLLLRLGDTDLLDIAIIHDAGQSIFGNLALIFAIGIAVGFAKDNNGTAGLAGAIGYLVMISTLKVLDASINMGMLAGIISGLTAGALYNRFKDIKLPEYLAFFGGRRFVPIVTGFTAVGLGVVFGLIWPPIQHGINGFGQLLLESGSFGAFVFGVFNRLLIVTGLHHILNNMAWFIFGSFTDPNTGAVVTGDLTRYFAGDPNGGQFMTGMFPMMLFGLPAACLAMYRNALPERRKVMGGIFLSMALTSFLTGVTEPIEFAFMFLAPLLYLVHALLTGMSMALTNLLDIHLGFTFSGGAIDMALGWGRSTNGWKVLPVGLLYAVIYYLVFDFCIRRFNLKTPGREDSPCAGKSELAKDQRASAYIKALGGAANLITVGACTTRLRLELADRDLARDAELKALGAMAVVRPGKGCSLQVVVGPTADSIADEIRQALPTAPVVAPSTAPESAPAPTPVPAQEAQQWLNALGGRDNLLQLDCVALTRLRVQLSNSQGLSEAALRGLGCQGTRRLEGDVWHVLIGEKALGLQAAMQALIPRKVGAGA</sequence>
<feature type="transmembrane region" description="Helical" evidence="12">
    <location>
        <begin position="229"/>
        <end position="250"/>
    </location>
</feature>
<dbReference type="InterPro" id="IPR001996">
    <property type="entry name" value="PTS_IIB_1"/>
</dbReference>
<dbReference type="InterPro" id="IPR003352">
    <property type="entry name" value="PTS_EIIC"/>
</dbReference>
<dbReference type="InterPro" id="IPR018113">
    <property type="entry name" value="PTrfase_EIIB_Cys"/>
</dbReference>
<gene>
    <name evidence="15" type="primary">nagE</name>
    <name evidence="15" type="ORF">KSS89_06245</name>
</gene>